<comment type="caution">
    <text evidence="8">The sequence shown here is derived from an EMBL/GenBank/DDBJ whole genome shotgun (WGS) entry which is preliminary data.</text>
</comment>
<feature type="signal peptide" evidence="6">
    <location>
        <begin position="1"/>
        <end position="16"/>
    </location>
</feature>
<dbReference type="SUPFAM" id="SSF46626">
    <property type="entry name" value="Cytochrome c"/>
    <property type="match status" value="1"/>
</dbReference>
<evidence type="ECO:0000256" key="6">
    <source>
        <dbReference type="SAM" id="SignalP"/>
    </source>
</evidence>
<feature type="region of interest" description="Disordered" evidence="5">
    <location>
        <begin position="133"/>
        <end position="156"/>
    </location>
</feature>
<dbReference type="GO" id="GO:0046872">
    <property type="term" value="F:metal ion binding"/>
    <property type="evidence" value="ECO:0007669"/>
    <property type="project" value="UniProtKB-KW"/>
</dbReference>
<sequence length="878" mass="95985">MKPLFLLALLSLTASAADPSKKPNYPPQPWGTWVEADFPFFSSILDARREGVGANNLTPRGIILKLDHECWACFDTDMLRVSAIWRGKGITDKALAPGSYLDAGRKTPGGQFPAPQFDGKLWLGNGLFPGWQSGGKVSTTDPREPAPSKEEVGRGPVDESIDRFQNVRLVNEGVVLEYTASGAEVREWWQASEKEGRPVVERHLSVDASTKDLLLVVGAKMNGPSQEVEAGITVTGDAELLHDDDLWIVRVPAHAKTATFCVSHCDEHEAPAIKPHAISEVAAAVRWPQEAVSKIKPSASKEAYVLDHVDLPDDNPWKRAVRLGDIQFLKDGTGVAITLDGDVWLVRGLHEMNGPVTWKRFTSGLHEPMTCAIRDEQIFVFDRNGIWKLIDTNQDGEADVHELFSNAFAQTADMREFPSTLRLAPKGEFVIAKGGQEATTIGKHNGSVLRVSADGKKSTVLGYGFRQPSIGVNIKTGLVTSSDQEGQYIPSTPLHIVKDHQFYGFLSDKLPKEQYPAPIAEPLTWMPHAVNSSAMSQVWLFDAKMGPLNDQMVQICFNKPELLRVILNERGKRTQAAVVSITDEFDFPPLNGSVNPVDGQLYLAGFQVIGWGNTLDTLAGLCRVRYTGAPSLLPREIVPMDKGVLLRFDVALDPKKAADPASYSLGTWGYKRAHTYGSAQYKADGSTGIDWLTPSGAYVSQDGKSVFVGVPGMKTEMQLRVGWSISSAEGAAMAQNAYTTPYDLVSFDAKAEGFGEITVDLTPRAAAAQAKGPVTIEEGLRLSQMLGCVACHSVKDQDLFKIGPKWNKLFGAKRDYVDEKKKKGSVVVDDAYIRESILQPSAKRHADFAKSEYAMPSYAGVVTDSQLESLVLYIKSLK</sequence>
<dbReference type="RefSeq" id="WP_218033040.1">
    <property type="nucleotide sequence ID" value="NZ_BKAG01000032.1"/>
</dbReference>
<dbReference type="GO" id="GO:0020037">
    <property type="term" value="F:heme binding"/>
    <property type="evidence" value="ECO:0007669"/>
    <property type="project" value="InterPro"/>
</dbReference>
<keyword evidence="1 4" id="KW-0349">Heme</keyword>
<reference evidence="8 9" key="1">
    <citation type="submission" date="2019-07" db="EMBL/GenBank/DDBJ databases">
        <title>Whole genome shotgun sequence of Brevifollis gellanilyticus NBRC 108608.</title>
        <authorList>
            <person name="Hosoyama A."/>
            <person name="Uohara A."/>
            <person name="Ohji S."/>
            <person name="Ichikawa N."/>
        </authorList>
    </citation>
    <scope>NUCLEOTIDE SEQUENCE [LARGE SCALE GENOMIC DNA]</scope>
    <source>
        <strain evidence="8 9">NBRC 108608</strain>
    </source>
</reference>
<feature type="domain" description="Cytochrome c" evidence="7">
    <location>
        <begin position="774"/>
        <end position="878"/>
    </location>
</feature>
<dbReference type="InterPro" id="IPR009056">
    <property type="entry name" value="Cyt_c-like_dom"/>
</dbReference>
<dbReference type="GO" id="GO:0009055">
    <property type="term" value="F:electron transfer activity"/>
    <property type="evidence" value="ECO:0007669"/>
    <property type="project" value="InterPro"/>
</dbReference>
<protein>
    <recommendedName>
        <fullName evidence="7">Cytochrome c domain-containing protein</fullName>
    </recommendedName>
</protein>
<keyword evidence="2 4" id="KW-0479">Metal-binding</keyword>
<keyword evidence="9" id="KW-1185">Reference proteome</keyword>
<dbReference type="Proteomes" id="UP000321577">
    <property type="component" value="Unassembled WGS sequence"/>
</dbReference>
<gene>
    <name evidence="8" type="ORF">BGE01nite_38910</name>
</gene>
<dbReference type="Gene3D" id="1.10.760.10">
    <property type="entry name" value="Cytochrome c-like domain"/>
    <property type="match status" value="1"/>
</dbReference>
<keyword evidence="6" id="KW-0732">Signal</keyword>
<evidence type="ECO:0000256" key="5">
    <source>
        <dbReference type="SAM" id="MobiDB-lite"/>
    </source>
</evidence>
<evidence type="ECO:0000313" key="8">
    <source>
        <dbReference type="EMBL" id="GEP44600.1"/>
    </source>
</evidence>
<feature type="chain" id="PRO_5022066709" description="Cytochrome c domain-containing protein" evidence="6">
    <location>
        <begin position="17"/>
        <end position="878"/>
    </location>
</feature>
<evidence type="ECO:0000256" key="2">
    <source>
        <dbReference type="ARBA" id="ARBA00022723"/>
    </source>
</evidence>
<dbReference type="AlphaFoldDB" id="A0A512MCY7"/>
<proteinExistence type="predicted"/>
<feature type="compositionally biased region" description="Basic and acidic residues" evidence="5">
    <location>
        <begin position="141"/>
        <end position="156"/>
    </location>
</feature>
<evidence type="ECO:0000256" key="3">
    <source>
        <dbReference type="ARBA" id="ARBA00023004"/>
    </source>
</evidence>
<evidence type="ECO:0000256" key="1">
    <source>
        <dbReference type="ARBA" id="ARBA00022617"/>
    </source>
</evidence>
<keyword evidence="3 4" id="KW-0408">Iron</keyword>
<dbReference type="Pfam" id="PF20601">
    <property type="entry name" value="DUF6797"/>
    <property type="match status" value="1"/>
</dbReference>
<evidence type="ECO:0000256" key="4">
    <source>
        <dbReference type="PROSITE-ProRule" id="PRU00433"/>
    </source>
</evidence>
<dbReference type="PANTHER" id="PTHR33546:SF1">
    <property type="entry name" value="LARGE, MULTIFUNCTIONAL SECRETED PROTEIN"/>
    <property type="match status" value="1"/>
</dbReference>
<organism evidence="8 9">
    <name type="scientific">Brevifollis gellanilyticus</name>
    <dbReference type="NCBI Taxonomy" id="748831"/>
    <lineage>
        <taxon>Bacteria</taxon>
        <taxon>Pseudomonadati</taxon>
        <taxon>Verrucomicrobiota</taxon>
        <taxon>Verrucomicrobiia</taxon>
        <taxon>Verrucomicrobiales</taxon>
        <taxon>Verrucomicrobiaceae</taxon>
    </lineage>
</organism>
<dbReference type="PROSITE" id="PS51007">
    <property type="entry name" value="CYTC"/>
    <property type="match status" value="1"/>
</dbReference>
<dbReference type="PANTHER" id="PTHR33546">
    <property type="entry name" value="LARGE, MULTIFUNCTIONAL SECRETED PROTEIN-RELATED"/>
    <property type="match status" value="1"/>
</dbReference>
<dbReference type="InterPro" id="IPR046476">
    <property type="entry name" value="DUF6797"/>
</dbReference>
<dbReference type="SUPFAM" id="SSF63829">
    <property type="entry name" value="Calcium-dependent phosphotriesterase"/>
    <property type="match status" value="1"/>
</dbReference>
<name>A0A512MCY7_9BACT</name>
<dbReference type="EMBL" id="BKAG01000032">
    <property type="protein sequence ID" value="GEP44600.1"/>
    <property type="molecule type" value="Genomic_DNA"/>
</dbReference>
<evidence type="ECO:0000313" key="9">
    <source>
        <dbReference type="Proteomes" id="UP000321577"/>
    </source>
</evidence>
<evidence type="ECO:0000259" key="7">
    <source>
        <dbReference type="PROSITE" id="PS51007"/>
    </source>
</evidence>
<accession>A0A512MCY7</accession>
<dbReference type="InterPro" id="IPR036909">
    <property type="entry name" value="Cyt_c-like_dom_sf"/>
</dbReference>